<evidence type="ECO:0000256" key="1">
    <source>
        <dbReference type="SAM" id="MobiDB-lite"/>
    </source>
</evidence>
<gene>
    <name evidence="2" type="ORF">PENVUL_c033G02226</name>
</gene>
<dbReference type="AlphaFoldDB" id="A0A1V6RRJ4"/>
<name>A0A1V6RRJ4_9EURO</name>
<dbReference type="Proteomes" id="UP000191518">
    <property type="component" value="Unassembled WGS sequence"/>
</dbReference>
<feature type="compositionally biased region" description="Polar residues" evidence="1">
    <location>
        <begin position="170"/>
        <end position="184"/>
    </location>
</feature>
<feature type="region of interest" description="Disordered" evidence="1">
    <location>
        <begin position="296"/>
        <end position="343"/>
    </location>
</feature>
<proteinExistence type="predicted"/>
<accession>A0A1V6RRJ4</accession>
<evidence type="ECO:0000313" key="2">
    <source>
        <dbReference type="EMBL" id="OQE04407.1"/>
    </source>
</evidence>
<feature type="compositionally biased region" description="Basic and acidic residues" evidence="1">
    <location>
        <begin position="1"/>
        <end position="10"/>
    </location>
</feature>
<keyword evidence="3" id="KW-1185">Reference proteome</keyword>
<protein>
    <submittedName>
        <fullName evidence="2">Uncharacterized protein</fullName>
    </submittedName>
</protein>
<sequence>MPSRHSDMEAPKPSGFQAESQPEETTEGIPEESGVSSILVPPHPTESDQSAAIRVNPDDAFANIIREYFPSPQGTSSEFASRQASLDFMRHLFEFAGRHDDLNSIPQIRELASRQRDFEIALITLRQARNSQQNFEHDNSQHRRGSALLQGCLLQTDEIEGHTLPHPAPQEQTRAASSVSSHESNGPYCRTNPDNKNEPLDNGNSGDDDDPSSDRNSQLQRGRPLRRPTDNSDGYPSRDPGSQVQRGRSLRRHGSPVSDAFHASQGSNHSSRDRSQIRRGRGLLRASSIVTDPWADLWGPVKLPSEPGSPERRGRTHLRAPSIATNPWAEVPGNNHPPRDPSQLQWGRAFLRASSAVSNPWAGSWGPTSLPIYPSSRVPRGGNPVSDPWAELRESINQMGDPNAHRPRGASPVTSSAASGRENSGDRIPNFISALRAPFTNSSESEMSFGGSDEGEEGNQMVKRWSKEVQPARQHSPGPRG</sequence>
<evidence type="ECO:0000313" key="3">
    <source>
        <dbReference type="Proteomes" id="UP000191518"/>
    </source>
</evidence>
<dbReference type="EMBL" id="MDYP01000033">
    <property type="protein sequence ID" value="OQE04407.1"/>
    <property type="molecule type" value="Genomic_DNA"/>
</dbReference>
<feature type="region of interest" description="Disordered" evidence="1">
    <location>
        <begin position="161"/>
        <end position="279"/>
    </location>
</feature>
<feature type="compositionally biased region" description="Polar residues" evidence="1">
    <location>
        <begin position="412"/>
        <end position="422"/>
    </location>
</feature>
<feature type="compositionally biased region" description="Acidic residues" evidence="1">
    <location>
        <begin position="21"/>
        <end position="30"/>
    </location>
</feature>
<organism evidence="2 3">
    <name type="scientific">Penicillium vulpinum</name>
    <dbReference type="NCBI Taxonomy" id="29845"/>
    <lineage>
        <taxon>Eukaryota</taxon>
        <taxon>Fungi</taxon>
        <taxon>Dikarya</taxon>
        <taxon>Ascomycota</taxon>
        <taxon>Pezizomycotina</taxon>
        <taxon>Eurotiomycetes</taxon>
        <taxon>Eurotiomycetidae</taxon>
        <taxon>Eurotiales</taxon>
        <taxon>Aspergillaceae</taxon>
        <taxon>Penicillium</taxon>
    </lineage>
</organism>
<comment type="caution">
    <text evidence="2">The sequence shown here is derived from an EMBL/GenBank/DDBJ whole genome shotgun (WGS) entry which is preliminary data.</text>
</comment>
<reference evidence="3" key="1">
    <citation type="journal article" date="2017" name="Nat. Microbiol.">
        <title>Global analysis of biosynthetic gene clusters reveals vast potential of secondary metabolite production in Penicillium species.</title>
        <authorList>
            <person name="Nielsen J.C."/>
            <person name="Grijseels S."/>
            <person name="Prigent S."/>
            <person name="Ji B."/>
            <person name="Dainat J."/>
            <person name="Nielsen K.F."/>
            <person name="Frisvad J.C."/>
            <person name="Workman M."/>
            <person name="Nielsen J."/>
        </authorList>
    </citation>
    <scope>NUCLEOTIDE SEQUENCE [LARGE SCALE GENOMIC DNA]</scope>
    <source>
        <strain evidence="3">IBT 29486</strain>
    </source>
</reference>
<feature type="region of interest" description="Disordered" evidence="1">
    <location>
        <begin position="1"/>
        <end position="50"/>
    </location>
</feature>
<feature type="region of interest" description="Disordered" evidence="1">
    <location>
        <begin position="393"/>
        <end position="481"/>
    </location>
</feature>
<dbReference type="OrthoDB" id="4364827at2759"/>